<dbReference type="SUPFAM" id="SSF49503">
    <property type="entry name" value="Cupredoxins"/>
    <property type="match status" value="1"/>
</dbReference>
<evidence type="ECO:0000313" key="4">
    <source>
        <dbReference type="Proteomes" id="UP000673975"/>
    </source>
</evidence>
<feature type="domain" description="CHRD" evidence="2">
    <location>
        <begin position="153"/>
        <end position="280"/>
    </location>
</feature>
<gene>
    <name evidence="3" type="ORF">NATSA_12615</name>
</gene>
<reference evidence="3" key="1">
    <citation type="submission" date="2021-02" db="EMBL/GenBank/DDBJ databases">
        <title>Natronogracilivirga saccharolytica gen. nov. sp. nov. a new anaerobic, haloalkiliphilic carbohydrate-fermenting bacterium from soda lake and proposing of Cyclonatronumiaceae fam. nov. in the phylum Balneolaeota.</title>
        <authorList>
            <person name="Zhilina T.N."/>
            <person name="Sorokin D.Y."/>
            <person name="Zavarzina D.G."/>
            <person name="Toshchakov S.V."/>
            <person name="Kublanov I.V."/>
        </authorList>
    </citation>
    <scope>NUCLEOTIDE SEQUENCE</scope>
    <source>
        <strain evidence="3">Z-1702</strain>
    </source>
</reference>
<comment type="caution">
    <text evidence="3">The sequence shown here is derived from an EMBL/GenBank/DDBJ whole genome shotgun (WGS) entry which is preliminary data.</text>
</comment>
<name>A0A8J7RKQ5_9BACT</name>
<feature type="chain" id="PRO_5035219472" evidence="1">
    <location>
        <begin position="31"/>
        <end position="889"/>
    </location>
</feature>
<accession>A0A8J7RKQ5</accession>
<dbReference type="NCBIfam" id="TIGR04183">
    <property type="entry name" value="Por_Secre_tail"/>
    <property type="match status" value="1"/>
</dbReference>
<organism evidence="3 4">
    <name type="scientific">Natronogracilivirga saccharolytica</name>
    <dbReference type="NCBI Taxonomy" id="2812953"/>
    <lineage>
        <taxon>Bacteria</taxon>
        <taxon>Pseudomonadati</taxon>
        <taxon>Balneolota</taxon>
        <taxon>Balneolia</taxon>
        <taxon>Balneolales</taxon>
        <taxon>Cyclonatronaceae</taxon>
        <taxon>Natronogracilivirga</taxon>
    </lineage>
</organism>
<dbReference type="InterPro" id="IPR026444">
    <property type="entry name" value="Secre_tail"/>
</dbReference>
<evidence type="ECO:0000259" key="2">
    <source>
        <dbReference type="PROSITE" id="PS50933"/>
    </source>
</evidence>
<dbReference type="InterPro" id="IPR008972">
    <property type="entry name" value="Cupredoxin"/>
</dbReference>
<evidence type="ECO:0000313" key="3">
    <source>
        <dbReference type="EMBL" id="MBP3193510.1"/>
    </source>
</evidence>
<dbReference type="Proteomes" id="UP000673975">
    <property type="component" value="Unassembled WGS sequence"/>
</dbReference>
<keyword evidence="4" id="KW-1185">Reference proteome</keyword>
<proteinExistence type="predicted"/>
<dbReference type="SMART" id="SM00754">
    <property type="entry name" value="CHRD"/>
    <property type="match status" value="4"/>
</dbReference>
<dbReference type="EMBL" id="JAFIDN010000011">
    <property type="protein sequence ID" value="MBP3193510.1"/>
    <property type="molecule type" value="Genomic_DNA"/>
</dbReference>
<feature type="signal peptide" evidence="1">
    <location>
        <begin position="1"/>
        <end position="30"/>
    </location>
</feature>
<dbReference type="Pfam" id="PF07452">
    <property type="entry name" value="CHRD"/>
    <property type="match status" value="4"/>
</dbReference>
<dbReference type="AlphaFoldDB" id="A0A8J7RKQ5"/>
<dbReference type="Gene3D" id="2.60.40.4070">
    <property type="match status" value="1"/>
</dbReference>
<sequence length="889" mass="95092">MYKFLQFRFLTGYLSILALALFLNPDFAAAQNGDADFRVSTASVDESYPNFDDAHPVVYTINGVQGKELTLYRGQTYTFEIDASGHPFFFTTEQGGANNYAGEITNGVENSRAQDGVVTVTVDEDLPDEIYYECGFHTNMGGVIQVQNLPEPAITEYRARLSGANEVPPVFTTATGHITASLDGAELTLSGSFEGLESPVEPIAETGVHIHAGFAGQNGGVEVVLTPQLSDGDTAGDIDETITLTGEQLNMLENRRLYINIHTEGNPAGELRGQLVPDGPAGFQAYASGGYEVPANVSLAQGGLFLEWDGSDLVVSGAFEGLSEPYIEEVGETGSGAHLHVGFAGENGPVELSLTAQTSDDGLSGVFHPMENTFEDVDSDIAERLAGRQHYLNIHSEAYPAGEIRGQVVPEADIYFYAPLSSGIEKFGNTSEGRGAVLVEWYADESEIVLTGAFSDLGSDYDTGIGSHIHVGYAGQSGGVLVANPASVGDDDRSGFYQPDENTFTLEPEDVALLVNRQTYFNVHTAEWPGGEIRGSLLPFAQHYFAANLTGEAEVQPVFTDAFGGIAAELRGNRLTVSGSFSDLGSNFNESPGAHIHYGRAGENGSVAFPFDVDTGDAEDARDGVVAGPANTFELTEHDILALAAGELYVNIHSEENQPGEIRGQLLLDPNSAPVDDPAITAPGDGAEIVIEGDAGTPFVPQWNSSEDPDGDRVVYVWQLALDEDFENVVFAANAGEEEELNLTFADVDGLLDDLGVEPGTEAVVYHRALATDGSYFHIGSGASVTIERGVLTSGQEEPQLADRFELRQNYPNPFNPATTIQFVLPERAQTTLRVYNAIGREVATLVDENLSAGTHEVTFDAASLSSGIYLYRLEAGSFRQTQKMILAK</sequence>
<dbReference type="Pfam" id="PF18962">
    <property type="entry name" value="Por_Secre_tail"/>
    <property type="match status" value="1"/>
</dbReference>
<dbReference type="InterPro" id="IPR010895">
    <property type="entry name" value="CHRD"/>
</dbReference>
<protein>
    <submittedName>
        <fullName evidence="3">CHRD domain-containing protein</fullName>
    </submittedName>
</protein>
<dbReference type="PROSITE" id="PS50933">
    <property type="entry name" value="CHRD"/>
    <property type="match status" value="2"/>
</dbReference>
<feature type="domain" description="CHRD" evidence="2">
    <location>
        <begin position="541"/>
        <end position="671"/>
    </location>
</feature>
<keyword evidence="1" id="KW-0732">Signal</keyword>
<dbReference type="RefSeq" id="WP_210512967.1">
    <property type="nucleotide sequence ID" value="NZ_JAFIDN010000011.1"/>
</dbReference>
<evidence type="ECO:0000256" key="1">
    <source>
        <dbReference type="SAM" id="SignalP"/>
    </source>
</evidence>